<dbReference type="EMBL" id="JQFZ01000343">
    <property type="protein sequence ID" value="KGO50304.1"/>
    <property type="molecule type" value="Genomic_DNA"/>
</dbReference>
<comment type="similarity">
    <text evidence="2 7">Belongs to the peptidase S1B family.</text>
</comment>
<comment type="similarity">
    <text evidence="1">Belongs to the peptidase S1 family.</text>
</comment>
<dbReference type="RefSeq" id="XP_016593555.1">
    <property type="nucleotide sequence ID" value="XM_016740039.1"/>
</dbReference>
<keyword evidence="3 7" id="KW-0645">Protease</keyword>
<dbReference type="EC" id="3.4.21.-" evidence="7"/>
<dbReference type="InterPro" id="IPR043504">
    <property type="entry name" value="Peptidase_S1_PA_chymotrypsin"/>
</dbReference>
<dbReference type="PROSITE" id="PS00134">
    <property type="entry name" value="TRYPSIN_HIS"/>
    <property type="match status" value="1"/>
</dbReference>
<dbReference type="PRINTS" id="PR00839">
    <property type="entry name" value="V8PROTEASE"/>
</dbReference>
<dbReference type="GO" id="GO:0004252">
    <property type="term" value="F:serine-type endopeptidase activity"/>
    <property type="evidence" value="ECO:0007669"/>
    <property type="project" value="InterPro"/>
</dbReference>
<dbReference type="STRING" id="27334.A0A0A2J4Q4"/>
<dbReference type="InterPro" id="IPR050966">
    <property type="entry name" value="Glutamyl_endopeptidase"/>
</dbReference>
<dbReference type="InterPro" id="IPR009003">
    <property type="entry name" value="Peptidase_S1_PA"/>
</dbReference>
<dbReference type="GO" id="GO:0006508">
    <property type="term" value="P:proteolysis"/>
    <property type="evidence" value="ECO:0007669"/>
    <property type="project" value="UniProtKB-KW"/>
</dbReference>
<comment type="caution">
    <text evidence="8">The sequence shown here is derived from an EMBL/GenBank/DDBJ whole genome shotgun (WGS) entry which is preliminary data.</text>
</comment>
<dbReference type="SUPFAM" id="SSF50494">
    <property type="entry name" value="Trypsin-like serine proteases"/>
    <property type="match status" value="1"/>
</dbReference>
<dbReference type="InterPro" id="IPR018114">
    <property type="entry name" value="TRYPSIN_HIS"/>
</dbReference>
<accession>A0A0A2J4Q4</accession>
<dbReference type="HOGENOM" id="CLU_025889_0_0_1"/>
<gene>
    <name evidence="8" type="ORF">PEX2_027640</name>
</gene>
<dbReference type="PANTHER" id="PTHR15462:SF8">
    <property type="entry name" value="SERINE PROTEASE"/>
    <property type="match status" value="1"/>
</dbReference>
<keyword evidence="5 7" id="KW-0378">Hydrolase</keyword>
<dbReference type="Pfam" id="PF13365">
    <property type="entry name" value="Trypsin_2"/>
    <property type="match status" value="1"/>
</dbReference>
<dbReference type="AlphaFoldDB" id="A0A0A2J4Q4"/>
<evidence type="ECO:0000256" key="6">
    <source>
        <dbReference type="ARBA" id="ARBA00022825"/>
    </source>
</evidence>
<evidence type="ECO:0000256" key="4">
    <source>
        <dbReference type="ARBA" id="ARBA00022729"/>
    </source>
</evidence>
<dbReference type="PANTHER" id="PTHR15462">
    <property type="entry name" value="SERINE PROTEASE"/>
    <property type="match status" value="1"/>
</dbReference>
<dbReference type="GeneID" id="27675458"/>
<evidence type="ECO:0000256" key="3">
    <source>
        <dbReference type="ARBA" id="ARBA00022670"/>
    </source>
</evidence>
<dbReference type="InterPro" id="IPR008256">
    <property type="entry name" value="Peptidase_S1B"/>
</dbReference>
<protein>
    <recommendedName>
        <fullName evidence="7">Serine protease</fullName>
        <ecNumber evidence="7">3.4.21.-</ecNumber>
    </recommendedName>
</protein>
<reference evidence="8 9" key="1">
    <citation type="journal article" date="2015" name="Mol. Plant Microbe Interact.">
        <title>Genome, transcriptome, and functional analyses of Penicillium expansum provide new insights into secondary metabolism and pathogenicity.</title>
        <authorList>
            <person name="Ballester A.R."/>
            <person name="Marcet-Houben M."/>
            <person name="Levin E."/>
            <person name="Sela N."/>
            <person name="Selma-Lazaro C."/>
            <person name="Carmona L."/>
            <person name="Wisniewski M."/>
            <person name="Droby S."/>
            <person name="Gonzalez-Candelas L."/>
            <person name="Gabaldon T."/>
        </authorList>
    </citation>
    <scope>NUCLEOTIDE SEQUENCE [LARGE SCALE GENOMIC DNA]</scope>
    <source>
        <strain evidence="8 9">MD-8</strain>
    </source>
</reference>
<dbReference type="Gene3D" id="2.40.10.10">
    <property type="entry name" value="Trypsin-like serine proteases"/>
    <property type="match status" value="2"/>
</dbReference>
<evidence type="ECO:0000313" key="9">
    <source>
        <dbReference type="Proteomes" id="UP000030143"/>
    </source>
</evidence>
<name>A0A0A2J4Q4_PENEN</name>
<evidence type="ECO:0000256" key="7">
    <source>
        <dbReference type="RuleBase" id="RU004296"/>
    </source>
</evidence>
<keyword evidence="6 7" id="KW-0720">Serine protease</keyword>
<dbReference type="Proteomes" id="UP000030143">
    <property type="component" value="Unassembled WGS sequence"/>
</dbReference>
<organism evidence="8 9">
    <name type="scientific">Penicillium expansum</name>
    <name type="common">Blue mold rot fungus</name>
    <dbReference type="NCBI Taxonomy" id="27334"/>
    <lineage>
        <taxon>Eukaryota</taxon>
        <taxon>Fungi</taxon>
        <taxon>Dikarya</taxon>
        <taxon>Ascomycota</taxon>
        <taxon>Pezizomycotina</taxon>
        <taxon>Eurotiomycetes</taxon>
        <taxon>Eurotiomycetidae</taxon>
        <taxon>Eurotiales</taxon>
        <taxon>Aspergillaceae</taxon>
        <taxon>Penicillium</taxon>
    </lineage>
</organism>
<proteinExistence type="inferred from homology"/>
<evidence type="ECO:0000256" key="1">
    <source>
        <dbReference type="ARBA" id="ARBA00007664"/>
    </source>
</evidence>
<keyword evidence="9" id="KW-1185">Reference proteome</keyword>
<sequence length="699" mass="76500">MSLIAGTWDLSAATLGAAEQHLKDEHQEESVFEDLKDDRKTVPVDEFQKDGGKYRSIVKLFMRYAGQEDDDKRYAMGTGWLIQDDLLVTAGHCAFDWSQNDGKGFGRAIEVRAFIGYNGKASVTKDALESKAVQFRYGAKIVTTQKWLESGMYRQNDVSFIRLNKPFTGITPIKFQDTPLRDNKTIGVVGYPGDKDYGGEKGAQMYEEFRQVAWDRERSTVNMLEYRINTYRGQSGSPVIVQGGSNGSAQVSIGAHVYGGGGKNSASAIGKLGNPYEKYISVFDQTFDIVKPLVLREGVTYVDMNPKGESGFDEEEDFWQTMKSVMDVGAPIVGDALKMASPFFGPIGGPLAALAGTAIGAAGKKLAAKGNKTGAESEFGDPKEQPSVVHQAIMNEACLHAFFHSKVKDRKFREELRKKLMVEYGKRAIAVERVSPKVLPAVMASVLPLSQDIVRQTLVTKAANPETDLGQSEVVKPIQKPESYERMQDSFAKRIIDAPYKQPVEESIWDVFGAVLSAANKGVSIVQKGLDVANTLLPPKTESSFDESTPLDADLTVLGKRAVLGAAAASVLQDASLDKLQAEGFFTAIKEAAARYGPTVIKYGPVVIDALRPVVQAYSGSSPIEKPHDPEGGESMYDIIYGKKKKNSWQEKLSKDTLYSMEQSQDVTLEQKSLLHNLDDPLMTDPGFVVPGEDSTTQL</sequence>
<evidence type="ECO:0000256" key="5">
    <source>
        <dbReference type="ARBA" id="ARBA00022801"/>
    </source>
</evidence>
<evidence type="ECO:0000313" key="8">
    <source>
        <dbReference type="EMBL" id="KGO50304.1"/>
    </source>
</evidence>
<evidence type="ECO:0000256" key="2">
    <source>
        <dbReference type="ARBA" id="ARBA00008764"/>
    </source>
</evidence>
<keyword evidence="4" id="KW-0732">Signal</keyword>
<dbReference type="VEuPathDB" id="FungiDB:PEXP_060840"/>